<feature type="region of interest" description="Disordered" evidence="2">
    <location>
        <begin position="223"/>
        <end position="297"/>
    </location>
</feature>
<sequence>MDPATAFGIAAGVLQVVQLSVKALQTCRKLYKDGSLAENEGTREVTQALGKYYYLLLNTVGVLKASIGQTSTSALQDAATKDVMEISEKCSETAAELLKELSKLQLDSKSDLRRVIRKTFQAMHRKSFIEKVQKELTEYQRILDTCILVKLDAHALQQREDFRNLDQNAVLDHIDRGFAKHAQLNADINAQQQFKKSLFFPEILSRQEQISEAHRGTCRWIFSTPNTKLKPPRRNTSDNTSTIREQIDTGNSKTNKDNNGDNDSGNNIGTDESTRKELVDGSDESLSPDGEMNNNYKRSQPWSSFVDWLEQGNGVYWINGKPGSGKSTLMNYITSEHQTKEVLTKWADGCDLVTASFYFWKPGTDLQKSF</sequence>
<keyword evidence="1" id="KW-0677">Repeat</keyword>
<evidence type="ECO:0000259" key="3">
    <source>
        <dbReference type="Pfam" id="PF24883"/>
    </source>
</evidence>
<dbReference type="Proteomes" id="UP000606974">
    <property type="component" value="Unassembled WGS sequence"/>
</dbReference>
<dbReference type="PANTHER" id="PTHR10039:SF5">
    <property type="entry name" value="NACHT DOMAIN-CONTAINING PROTEIN"/>
    <property type="match status" value="1"/>
</dbReference>
<organism evidence="4 5">
    <name type="scientific">Endocarpon pusillum</name>
    <dbReference type="NCBI Taxonomy" id="364733"/>
    <lineage>
        <taxon>Eukaryota</taxon>
        <taxon>Fungi</taxon>
        <taxon>Dikarya</taxon>
        <taxon>Ascomycota</taxon>
        <taxon>Pezizomycotina</taxon>
        <taxon>Eurotiomycetes</taxon>
        <taxon>Chaetothyriomycetidae</taxon>
        <taxon>Verrucariales</taxon>
        <taxon>Verrucariaceae</taxon>
        <taxon>Endocarpon</taxon>
    </lineage>
</organism>
<reference evidence="4" key="1">
    <citation type="submission" date="2020-02" db="EMBL/GenBank/DDBJ databases">
        <authorList>
            <person name="Palmer J.M."/>
        </authorList>
    </citation>
    <scope>NUCLEOTIDE SEQUENCE</scope>
    <source>
        <strain evidence="4">EPUS1.4</strain>
        <tissue evidence="4">Thallus</tissue>
    </source>
</reference>
<evidence type="ECO:0000256" key="1">
    <source>
        <dbReference type="ARBA" id="ARBA00022737"/>
    </source>
</evidence>
<evidence type="ECO:0000313" key="4">
    <source>
        <dbReference type="EMBL" id="KAF7510814.1"/>
    </source>
</evidence>
<feature type="domain" description="Nephrocystin 3-like N-terminal" evidence="3">
    <location>
        <begin position="304"/>
        <end position="359"/>
    </location>
</feature>
<name>A0A8H7ANV0_9EURO</name>
<dbReference type="InterPro" id="IPR056884">
    <property type="entry name" value="NPHP3-like_N"/>
</dbReference>
<dbReference type="OrthoDB" id="443402at2759"/>
<dbReference type="PANTHER" id="PTHR10039">
    <property type="entry name" value="AMELOGENIN"/>
    <property type="match status" value="1"/>
</dbReference>
<evidence type="ECO:0000256" key="2">
    <source>
        <dbReference type="SAM" id="MobiDB-lite"/>
    </source>
</evidence>
<evidence type="ECO:0000313" key="5">
    <source>
        <dbReference type="Proteomes" id="UP000606974"/>
    </source>
</evidence>
<keyword evidence="5" id="KW-1185">Reference proteome</keyword>
<comment type="caution">
    <text evidence="4">The sequence shown here is derived from an EMBL/GenBank/DDBJ whole genome shotgun (WGS) entry which is preliminary data.</text>
</comment>
<proteinExistence type="predicted"/>
<dbReference type="Pfam" id="PF24883">
    <property type="entry name" value="NPHP3_N"/>
    <property type="match status" value="1"/>
</dbReference>
<dbReference type="AlphaFoldDB" id="A0A8H7ANV0"/>
<protein>
    <recommendedName>
        <fullName evidence="3">Nephrocystin 3-like N-terminal domain-containing protein</fullName>
    </recommendedName>
</protein>
<accession>A0A8H7ANV0</accession>
<gene>
    <name evidence="4" type="ORF">GJ744_005914</name>
</gene>
<dbReference type="EMBL" id="JAACFV010000026">
    <property type="protein sequence ID" value="KAF7510814.1"/>
    <property type="molecule type" value="Genomic_DNA"/>
</dbReference>